<dbReference type="Proteomes" id="UP000315280">
    <property type="component" value="Segment"/>
</dbReference>
<name>A0A516KV31_9CAUD</name>
<dbReference type="EMBL" id="MN062720">
    <property type="protein sequence ID" value="QDP45532.1"/>
    <property type="molecule type" value="Genomic_DNA"/>
</dbReference>
<sequence length="83" mass="8695">MADLTLTDEDRVAIQAALIAERESGVAVPLIPADVDLDGDGTADSFGLDEHDNVIIVPGVPLEHTVYVSDGDDIIEHQAEGDG</sequence>
<proteinExistence type="predicted"/>
<evidence type="ECO:0000313" key="1">
    <source>
        <dbReference type="EMBL" id="QDP45532.1"/>
    </source>
</evidence>
<protein>
    <submittedName>
        <fullName evidence="1">Uncharacterized protein</fullName>
    </submittedName>
</protein>
<evidence type="ECO:0000313" key="2">
    <source>
        <dbReference type="Proteomes" id="UP000315280"/>
    </source>
</evidence>
<keyword evidence="2" id="KW-1185">Reference proteome</keyword>
<gene>
    <name evidence="1" type="primary">48</name>
    <name evidence="1" type="ORF">SEA_FUZZBUSTER_48</name>
</gene>
<organism evidence="1 2">
    <name type="scientific">Microbacterium phage FuzzBuster</name>
    <dbReference type="NCBI Taxonomy" id="2590935"/>
    <lineage>
        <taxon>Viruses</taxon>
        <taxon>Duplodnaviria</taxon>
        <taxon>Heunggongvirae</taxon>
        <taxon>Uroviricota</taxon>
        <taxon>Caudoviricetes</taxon>
        <taxon>Hodgkinviridae</taxon>
        <taxon>Fuzzbustervirus</taxon>
        <taxon>Fuzzbustervirus fuzzbuster</taxon>
    </lineage>
</organism>
<reference evidence="1 2" key="1">
    <citation type="submission" date="2019-06" db="EMBL/GenBank/DDBJ databases">
        <authorList>
            <person name="Austin C.R."/>
            <person name="Baumgardner C.A."/>
            <person name="Baysinger H.J."/>
            <person name="David A.M."/>
            <person name="Folse N.B."/>
            <person name="Gammon C.A."/>
            <person name="Garcia V.M."/>
            <person name="Gobble C.S."/>
            <person name="Herold B.N."/>
            <person name="Huamancondor M.S."/>
            <person name="Matheson G.R."/>
            <person name="Mondragon I."/>
            <person name="Nemes S.A."/>
            <person name="Neri L.M."/>
            <person name="Renaud V.D."/>
            <person name="Rigsbee E.A."/>
            <person name="Rockette B.M."/>
            <person name="Santiago M.R."/>
            <person name="Savage M.D."/>
            <person name="Simpson J.M."/>
            <person name="Slentz J.N."/>
            <person name="Spencer B.G."/>
            <person name="White D.J."/>
            <person name="Yarboro C.B."/>
            <person name="Anderson E.L."/>
            <person name="Wallen J.R."/>
            <person name="Gainey M.D."/>
            <person name="Garlena R.A."/>
            <person name="Russell D.A."/>
            <person name="Pope W.H."/>
            <person name="Jacobs-Sera D."/>
            <person name="Hatfull G.F."/>
        </authorList>
    </citation>
    <scope>NUCLEOTIDE SEQUENCE [LARGE SCALE GENOMIC DNA]</scope>
</reference>
<accession>A0A516KV31</accession>